<evidence type="ECO:0000313" key="2">
    <source>
        <dbReference type="Proteomes" id="UP000320771"/>
    </source>
</evidence>
<reference evidence="1 2" key="1">
    <citation type="submission" date="2019-06" db="EMBL/GenBank/DDBJ databases">
        <authorList>
            <person name="Kirkpatrick B.L."/>
            <person name="Twichell C.M."/>
            <person name="Davis D.J."/>
            <person name="Hampton E.S."/>
            <person name="Nguyen T."/>
            <person name="Niekamp K.S."/>
            <person name="Riley K.M."/>
            <person name="Lawson J.L."/>
            <person name="Butela K.A."/>
            <person name="Garlena R.A."/>
            <person name="Russell D.A."/>
            <person name="Pope W.H."/>
            <person name="Jacobs-Sera D."/>
            <person name="Hatfull G.F."/>
        </authorList>
    </citation>
    <scope>NUCLEOTIDE SEQUENCE [LARGE SCALE GENOMIC DNA]</scope>
</reference>
<dbReference type="Pfam" id="PF01503">
    <property type="entry name" value="PRA-PH"/>
    <property type="match status" value="1"/>
</dbReference>
<gene>
    <name evidence="1" type="primary">47</name>
    <name evidence="1" type="ORF">SEA_MCGALLEON_47</name>
</gene>
<dbReference type="Gene3D" id="1.10.3420.10">
    <property type="entry name" value="putative ntp pyrophosphohydrolase like domain"/>
    <property type="match status" value="1"/>
</dbReference>
<dbReference type="KEGG" id="vg:56214167"/>
<dbReference type="InterPro" id="IPR023292">
    <property type="entry name" value="NTP_PyroPHydrolase-like_dom_sf"/>
</dbReference>
<proteinExistence type="predicted"/>
<keyword evidence="2" id="KW-1185">Reference proteome</keyword>
<organism evidence="1 2">
    <name type="scientific">Microbacterium phage McGalleon</name>
    <dbReference type="NCBI Taxonomy" id="2590936"/>
    <lineage>
        <taxon>Viruses</taxon>
        <taxon>Duplodnaviria</taxon>
        <taxon>Heunggongvirae</taxon>
        <taxon>Uroviricota</taxon>
        <taxon>Caudoviricetes</taxon>
        <taxon>Ilzatvirus</taxon>
        <taxon>Ilzatvirus mcgalleon</taxon>
    </lineage>
</organism>
<name>A0A516KQY0_9CAUD</name>
<accession>A0A516KQY0</accession>
<dbReference type="InterPro" id="IPR021130">
    <property type="entry name" value="PRib-ATP_PPHydrolase-like"/>
</dbReference>
<dbReference type="EMBL" id="MN062703">
    <property type="protein sequence ID" value="QDP44098.1"/>
    <property type="molecule type" value="Genomic_DNA"/>
</dbReference>
<dbReference type="Proteomes" id="UP000320771">
    <property type="component" value="Segment"/>
</dbReference>
<sequence>MTIASYPSQHPSVEALRFNIQNVEEVAKFCGGRIIDSATDGKWIMFTDHTGRSQTAVPSDYVAKYGPGKFARYDAPTFEREYDVLGGTVGGDYVLVRRPILQQQDLLDSLHERLGITEETQGHTAQRQNAEFHAAFGIKTPSSPQAIPADQVPVVIELIREEFVDELIPALGVEGIWTESGKFAVTGYHEPNVVEIYDALIDILYVTYGALNRAGMDAAPGYNEVHGSNMSKLGEDGKPIIAGPNDPDGVFEGRVKKGPRYYKPDLSRVLNELAVAADRHEDPLAWV</sequence>
<dbReference type="GO" id="GO:0016787">
    <property type="term" value="F:hydrolase activity"/>
    <property type="evidence" value="ECO:0007669"/>
    <property type="project" value="UniProtKB-KW"/>
</dbReference>
<keyword evidence="1" id="KW-0378">Hydrolase</keyword>
<protein>
    <submittedName>
        <fullName evidence="1">MazG-like nucleotide pyrophosphohydrolase</fullName>
    </submittedName>
</protein>
<dbReference type="GeneID" id="56214167"/>
<dbReference type="RefSeq" id="YP_009908623.1">
    <property type="nucleotide sequence ID" value="NC_049927.1"/>
</dbReference>
<evidence type="ECO:0000313" key="1">
    <source>
        <dbReference type="EMBL" id="QDP44098.1"/>
    </source>
</evidence>